<accession>A0A7K6CE53</accession>
<evidence type="ECO:0000256" key="5">
    <source>
        <dbReference type="ARBA" id="ARBA00032027"/>
    </source>
</evidence>
<organism evidence="6 7">
    <name type="scientific">Ptilonorhynchus violaceus</name>
    <name type="common">Satin bowerbird</name>
    <name type="synonym">Pyrrhocorax violaceus</name>
    <dbReference type="NCBI Taxonomy" id="28724"/>
    <lineage>
        <taxon>Eukaryota</taxon>
        <taxon>Metazoa</taxon>
        <taxon>Chordata</taxon>
        <taxon>Craniata</taxon>
        <taxon>Vertebrata</taxon>
        <taxon>Euteleostomi</taxon>
        <taxon>Archelosauria</taxon>
        <taxon>Archosauria</taxon>
        <taxon>Dinosauria</taxon>
        <taxon>Saurischia</taxon>
        <taxon>Theropoda</taxon>
        <taxon>Coelurosauria</taxon>
        <taxon>Aves</taxon>
        <taxon>Neognathae</taxon>
        <taxon>Neoaves</taxon>
        <taxon>Telluraves</taxon>
        <taxon>Australaves</taxon>
        <taxon>Passeriformes</taxon>
        <taxon>Ptilonorhynchidae</taxon>
        <taxon>Ptilonorhynchus</taxon>
    </lineage>
</organism>
<dbReference type="Proteomes" id="UP000584880">
    <property type="component" value="Unassembled WGS sequence"/>
</dbReference>
<dbReference type="Gene3D" id="1.20.5.110">
    <property type="match status" value="1"/>
</dbReference>
<comment type="similarity">
    <text evidence="3">Belongs to the SVAP1 family.</text>
</comment>
<proteinExistence type="inferred from homology"/>
<evidence type="ECO:0000256" key="3">
    <source>
        <dbReference type="ARBA" id="ARBA00024354"/>
    </source>
</evidence>
<gene>
    <name evidence="6" type="primary">Snap47</name>
    <name evidence="6" type="ORF">PTIVIO_R02898</name>
</gene>
<dbReference type="AlphaFoldDB" id="A0A7K6CE53"/>
<keyword evidence="1" id="KW-0677">Repeat</keyword>
<keyword evidence="2" id="KW-0175">Coiled coil</keyword>
<dbReference type="SUPFAM" id="SSF58038">
    <property type="entry name" value="SNARE fusion complex"/>
    <property type="match status" value="1"/>
</dbReference>
<evidence type="ECO:0000313" key="6">
    <source>
        <dbReference type="EMBL" id="NWV12994.1"/>
    </source>
</evidence>
<evidence type="ECO:0000256" key="1">
    <source>
        <dbReference type="ARBA" id="ARBA00022737"/>
    </source>
</evidence>
<dbReference type="EMBL" id="VZRJ01011335">
    <property type="protein sequence ID" value="NWV12994.1"/>
    <property type="molecule type" value="Genomic_DNA"/>
</dbReference>
<comment type="caution">
    <text evidence="6">The sequence shown here is derived from an EMBL/GenBank/DDBJ whole genome shotgun (WGS) entry which is preliminary data.</text>
</comment>
<keyword evidence="7" id="KW-1185">Reference proteome</keyword>
<dbReference type="InterPro" id="IPR011993">
    <property type="entry name" value="PH-like_dom_sf"/>
</dbReference>
<dbReference type="Gene3D" id="2.30.29.30">
    <property type="entry name" value="Pleckstrin-homology domain (PH domain)/Phosphotyrosine-binding domain (PTB)"/>
    <property type="match status" value="1"/>
</dbReference>
<feature type="non-terminal residue" evidence="6">
    <location>
        <position position="1"/>
    </location>
</feature>
<protein>
    <recommendedName>
        <fullName evidence="4">Synaptosomal-associated protein 47</fullName>
    </recommendedName>
    <alternativeName>
        <fullName evidence="5">Synaptosomal-associated 47 kDa protein</fullName>
    </alternativeName>
</protein>
<evidence type="ECO:0000313" key="7">
    <source>
        <dbReference type="Proteomes" id="UP000584880"/>
    </source>
</evidence>
<sequence>MSDSVPIHSWPCSYYLESRRRWIPGKLSLTPSSIQFRDESGRLLLRSRLSGIDAVRKESSHFIFSSVTVLEKGTKHWFGSLIPNRNAVFNVLEHFWRERLLSNGGAGAGAAPERSKGKELAGMLEGSRKSLEGTARVLQFQGEQFDSILCGLQRIEGDMDAADRLLTELESPSWWPFSGKLWKTPLESKPKEASPRPDPEKREAILLRIPAVVTRGTDPEAEPGTITLLPSALEIRDGRSRLVRRFASRDVDEIRVHNPYEIRVRQRFLGKPDDSYRLLSAGMPRLVPILESRFPGKLEFLEDAAGLAGTGKRPRGDLGAA</sequence>
<evidence type="ECO:0000256" key="4">
    <source>
        <dbReference type="ARBA" id="ARBA00024443"/>
    </source>
</evidence>
<evidence type="ECO:0000256" key="2">
    <source>
        <dbReference type="ARBA" id="ARBA00023054"/>
    </source>
</evidence>
<feature type="non-terminal residue" evidence="6">
    <location>
        <position position="321"/>
    </location>
</feature>
<name>A0A7K6CE53_PTIVI</name>
<reference evidence="6 7" key="1">
    <citation type="submission" date="2019-09" db="EMBL/GenBank/DDBJ databases">
        <title>Bird 10,000 Genomes (B10K) Project - Family phase.</title>
        <authorList>
            <person name="Zhang G."/>
        </authorList>
    </citation>
    <scope>NUCLEOTIDE SEQUENCE [LARGE SCALE GENOMIC DNA]</scope>
    <source>
        <strain evidence="6">B10K-DU-012-10</strain>
        <tissue evidence="6">Blood</tissue>
    </source>
</reference>
<dbReference type="FunFam" id="2.30.29.30:FF:000269">
    <property type="entry name" value="Synaptosomal-associated protein 47"/>
    <property type="match status" value="1"/>
</dbReference>